<protein>
    <recommendedName>
        <fullName evidence="1">Endonuclease/exonuclease/phosphatase domain-containing protein</fullName>
    </recommendedName>
</protein>
<dbReference type="EMBL" id="JADYXP020000011">
    <property type="protein sequence ID" value="KAL0114781.1"/>
    <property type="molecule type" value="Genomic_DNA"/>
</dbReference>
<dbReference type="InterPro" id="IPR005135">
    <property type="entry name" value="Endo/exonuclease/phosphatase"/>
</dbReference>
<evidence type="ECO:0000259" key="1">
    <source>
        <dbReference type="Pfam" id="PF14529"/>
    </source>
</evidence>
<dbReference type="SUPFAM" id="SSF56219">
    <property type="entry name" value="DNase I-like"/>
    <property type="match status" value="1"/>
</dbReference>
<comment type="caution">
    <text evidence="2">The sequence shown here is derived from an EMBL/GenBank/DDBJ whole genome shotgun (WGS) entry which is preliminary data.</text>
</comment>
<dbReference type="Proteomes" id="UP001430953">
    <property type="component" value="Unassembled WGS sequence"/>
</dbReference>
<accession>A0AAW2FKA3</accession>
<sequence>MGDNYIVCGDLNAHHISWGGTTNSSDGNKLFDALLASGSTILNNGQPTFFSARSNYSSAIDISFSNFVLSKVLHWNVLNHPWSSDHYAIEIILNDAIENHSTFYKAPCLYGHRTNWSKIKERLDTPSEDLLEIAQNTNLDVESKYSTFIAVVTDCFHDIDYKVSKNAKGKLHSTGCSENEKINHFRNSHHINKNHWWNQDCNKIIRLRKAAYQKLKYHYTLENFLNYQKSVVLSKKELKRIKKEAFKNFCGSLDKNTNLKYV</sequence>
<reference evidence="2 3" key="1">
    <citation type="submission" date="2023-03" db="EMBL/GenBank/DDBJ databases">
        <title>High recombination rates correlate with genetic variation in Cardiocondyla obscurior ants.</title>
        <authorList>
            <person name="Errbii M."/>
        </authorList>
    </citation>
    <scope>NUCLEOTIDE SEQUENCE [LARGE SCALE GENOMIC DNA]</scope>
    <source>
        <strain evidence="2">Alpha-2009</strain>
        <tissue evidence="2">Whole body</tissue>
    </source>
</reference>
<gene>
    <name evidence="2" type="ORF">PUN28_011827</name>
</gene>
<dbReference type="Gene3D" id="3.60.10.10">
    <property type="entry name" value="Endonuclease/exonuclease/phosphatase"/>
    <property type="match status" value="1"/>
</dbReference>
<keyword evidence="3" id="KW-1185">Reference proteome</keyword>
<dbReference type="GO" id="GO:0003824">
    <property type="term" value="F:catalytic activity"/>
    <property type="evidence" value="ECO:0007669"/>
    <property type="project" value="InterPro"/>
</dbReference>
<feature type="domain" description="Endonuclease/exonuclease/phosphatase" evidence="1">
    <location>
        <begin position="4"/>
        <end position="89"/>
    </location>
</feature>
<dbReference type="InterPro" id="IPR036691">
    <property type="entry name" value="Endo/exonu/phosph_ase_sf"/>
</dbReference>
<dbReference type="Pfam" id="PF14529">
    <property type="entry name" value="Exo_endo_phos_2"/>
    <property type="match status" value="1"/>
</dbReference>
<evidence type="ECO:0000313" key="3">
    <source>
        <dbReference type="Proteomes" id="UP001430953"/>
    </source>
</evidence>
<name>A0AAW2FKA3_9HYME</name>
<organism evidence="2 3">
    <name type="scientific">Cardiocondyla obscurior</name>
    <dbReference type="NCBI Taxonomy" id="286306"/>
    <lineage>
        <taxon>Eukaryota</taxon>
        <taxon>Metazoa</taxon>
        <taxon>Ecdysozoa</taxon>
        <taxon>Arthropoda</taxon>
        <taxon>Hexapoda</taxon>
        <taxon>Insecta</taxon>
        <taxon>Pterygota</taxon>
        <taxon>Neoptera</taxon>
        <taxon>Endopterygota</taxon>
        <taxon>Hymenoptera</taxon>
        <taxon>Apocrita</taxon>
        <taxon>Aculeata</taxon>
        <taxon>Formicoidea</taxon>
        <taxon>Formicidae</taxon>
        <taxon>Myrmicinae</taxon>
        <taxon>Cardiocondyla</taxon>
    </lineage>
</organism>
<evidence type="ECO:0000313" key="2">
    <source>
        <dbReference type="EMBL" id="KAL0114781.1"/>
    </source>
</evidence>
<proteinExistence type="predicted"/>
<dbReference type="AlphaFoldDB" id="A0AAW2FKA3"/>